<evidence type="ECO:0000259" key="2">
    <source>
        <dbReference type="Pfam" id="PF13808"/>
    </source>
</evidence>
<sequence>MPVSHAVADVVMNKASQADLGRVTALAAVFAPVKDPRKPKGVRHPLTAVLTVLTMALLCGARDCRQAADRVAELPQPLLGAAGARTHPVLGIRIPPGRDTLRRLAEAVDAAVLDRLICAWLTTLLEVRTGVGLALDGKTVRNTRPGTGVDVQLFSAMRHDTAVVIAQVQVPADTTEVTQIAALLDPVDITGMTITADAAHPSHDTATYLLKRDAGYAFTVKGNRPGLLTAITDRLPAAVPALAAATHTEHRNGHRVTRTIWTAPADGVDFPGAVQVFRIRRDTYAPDGQRVSKHLLHGITSLTCTATEIAAHVRSHWGIENKIHWIRDVLLGEDHHHAYLGTVAHAMAALRNLALALIRLAGHTRIKQLMERHHANKMLIPTLLNAAIR</sequence>
<dbReference type="GO" id="GO:0004803">
    <property type="term" value="F:transposase activity"/>
    <property type="evidence" value="ECO:0007669"/>
    <property type="project" value="InterPro"/>
</dbReference>
<dbReference type="GO" id="GO:0006313">
    <property type="term" value="P:DNA transposition"/>
    <property type="evidence" value="ECO:0007669"/>
    <property type="project" value="InterPro"/>
</dbReference>
<accession>A0A4R6JV62</accession>
<dbReference type="InterPro" id="IPR032806">
    <property type="entry name" value="YbfD_N"/>
</dbReference>
<feature type="domain" description="Transposase IS4-like" evidence="1">
    <location>
        <begin position="131"/>
        <end position="356"/>
    </location>
</feature>
<dbReference type="InterPro" id="IPR002559">
    <property type="entry name" value="Transposase_11"/>
</dbReference>
<reference evidence="3 4" key="1">
    <citation type="submission" date="2019-03" db="EMBL/GenBank/DDBJ databases">
        <title>Sequencing the genomes of 1000 actinobacteria strains.</title>
        <authorList>
            <person name="Klenk H.-P."/>
        </authorList>
    </citation>
    <scope>NUCLEOTIDE SEQUENCE [LARGE SCALE GENOMIC DNA]</scope>
    <source>
        <strain evidence="3 4">DSM 43805</strain>
    </source>
</reference>
<dbReference type="NCBIfam" id="NF033564">
    <property type="entry name" value="transpos_ISAs1"/>
    <property type="match status" value="1"/>
</dbReference>
<proteinExistence type="predicted"/>
<dbReference type="Pfam" id="PF13808">
    <property type="entry name" value="DDE_Tnp_1_assoc"/>
    <property type="match status" value="1"/>
</dbReference>
<evidence type="ECO:0000313" key="3">
    <source>
        <dbReference type="EMBL" id="TDO39016.1"/>
    </source>
</evidence>
<evidence type="ECO:0000259" key="1">
    <source>
        <dbReference type="Pfam" id="PF01609"/>
    </source>
</evidence>
<feature type="domain" description="H repeat-associated protein N-terminal" evidence="2">
    <location>
        <begin position="29"/>
        <end position="121"/>
    </location>
</feature>
<dbReference type="InterPro" id="IPR051698">
    <property type="entry name" value="Transposase_11-like"/>
</dbReference>
<dbReference type="GO" id="GO:0003677">
    <property type="term" value="F:DNA binding"/>
    <property type="evidence" value="ECO:0007669"/>
    <property type="project" value="InterPro"/>
</dbReference>
<dbReference type="RefSeq" id="WP_166661159.1">
    <property type="nucleotide sequence ID" value="NZ_SNWR01000001.1"/>
</dbReference>
<dbReference type="PANTHER" id="PTHR30298">
    <property type="entry name" value="H REPEAT-ASSOCIATED PREDICTED TRANSPOSASE"/>
    <property type="match status" value="1"/>
</dbReference>
<dbReference type="Pfam" id="PF01609">
    <property type="entry name" value="DDE_Tnp_1"/>
    <property type="match status" value="1"/>
</dbReference>
<keyword evidence="4" id="KW-1185">Reference proteome</keyword>
<dbReference type="EMBL" id="SNWR01000001">
    <property type="protein sequence ID" value="TDO39016.1"/>
    <property type="molecule type" value="Genomic_DNA"/>
</dbReference>
<name>A0A4R6JV62_9ACTN</name>
<dbReference type="InterPro" id="IPR047647">
    <property type="entry name" value="ISAs1_transpos"/>
</dbReference>
<organism evidence="3 4">
    <name type="scientific">Paractinoplanes brasiliensis</name>
    <dbReference type="NCBI Taxonomy" id="52695"/>
    <lineage>
        <taxon>Bacteria</taxon>
        <taxon>Bacillati</taxon>
        <taxon>Actinomycetota</taxon>
        <taxon>Actinomycetes</taxon>
        <taxon>Micromonosporales</taxon>
        <taxon>Micromonosporaceae</taxon>
        <taxon>Paractinoplanes</taxon>
    </lineage>
</organism>
<evidence type="ECO:0000313" key="4">
    <source>
        <dbReference type="Proteomes" id="UP000294901"/>
    </source>
</evidence>
<gene>
    <name evidence="3" type="ORF">C8E87_2688</name>
</gene>
<comment type="caution">
    <text evidence="3">The sequence shown here is derived from an EMBL/GenBank/DDBJ whole genome shotgun (WGS) entry which is preliminary data.</text>
</comment>
<protein>
    <submittedName>
        <fullName evidence="3">IS4 family transposase</fullName>
    </submittedName>
</protein>
<dbReference type="AlphaFoldDB" id="A0A4R6JV62"/>
<dbReference type="Proteomes" id="UP000294901">
    <property type="component" value="Unassembled WGS sequence"/>
</dbReference>
<dbReference type="PANTHER" id="PTHR30298:SF0">
    <property type="entry name" value="PROTEIN YBFL-RELATED"/>
    <property type="match status" value="1"/>
</dbReference>